<protein>
    <submittedName>
        <fullName evidence="3">Uncharacterized protein</fullName>
    </submittedName>
</protein>
<feature type="region of interest" description="Disordered" evidence="1">
    <location>
        <begin position="1"/>
        <end position="38"/>
    </location>
</feature>
<evidence type="ECO:0000313" key="4">
    <source>
        <dbReference type="Proteomes" id="UP000075901"/>
    </source>
</evidence>
<dbReference type="VEuPathDB" id="VectorBase:AMAM012157"/>
<keyword evidence="2" id="KW-0812">Transmembrane</keyword>
<sequence length="128" mass="13623">MLPKPPGPTNVTHRSRSMAMANRPAVTQKDRSRANRAPVHRKCIPHRPVNILASCTEMAVAVAVAVVVVVVVVRAVVVAISDVAVSEVMVAVVVVVVAATVEAKGSIKLCAVYGLQRKGRDCVEYVIF</sequence>
<feature type="transmembrane region" description="Helical" evidence="2">
    <location>
        <begin position="83"/>
        <end position="101"/>
    </location>
</feature>
<name>A0A182SRV4_9DIPT</name>
<reference evidence="3" key="2">
    <citation type="submission" date="2020-05" db="UniProtKB">
        <authorList>
            <consortium name="EnsemblMetazoa"/>
        </authorList>
    </citation>
    <scope>IDENTIFICATION</scope>
    <source>
        <strain evidence="3">maculatus3</strain>
    </source>
</reference>
<dbReference type="Proteomes" id="UP000075901">
    <property type="component" value="Unassembled WGS sequence"/>
</dbReference>
<keyword evidence="2" id="KW-0472">Membrane</keyword>
<reference evidence="4" key="1">
    <citation type="submission" date="2013-09" db="EMBL/GenBank/DDBJ databases">
        <title>The Genome Sequence of Anopheles maculatus species B.</title>
        <authorList>
            <consortium name="The Broad Institute Genomics Platform"/>
            <person name="Neafsey D.E."/>
            <person name="Besansky N."/>
            <person name="Howell P."/>
            <person name="Walton C."/>
            <person name="Young S.K."/>
            <person name="Zeng Q."/>
            <person name="Gargeya S."/>
            <person name="Fitzgerald M."/>
            <person name="Haas B."/>
            <person name="Abouelleil A."/>
            <person name="Allen A.W."/>
            <person name="Alvarado L."/>
            <person name="Arachchi H.M."/>
            <person name="Berlin A.M."/>
            <person name="Chapman S.B."/>
            <person name="Gainer-Dewar J."/>
            <person name="Goldberg J."/>
            <person name="Griggs A."/>
            <person name="Gujja S."/>
            <person name="Hansen M."/>
            <person name="Howarth C."/>
            <person name="Imamovic A."/>
            <person name="Ireland A."/>
            <person name="Larimer J."/>
            <person name="McCowan C."/>
            <person name="Murphy C."/>
            <person name="Pearson M."/>
            <person name="Poon T.W."/>
            <person name="Priest M."/>
            <person name="Roberts A."/>
            <person name="Saif S."/>
            <person name="Shea T."/>
            <person name="Sisk P."/>
            <person name="Sykes S."/>
            <person name="Wortman J."/>
            <person name="Nusbaum C."/>
            <person name="Birren B."/>
        </authorList>
    </citation>
    <scope>NUCLEOTIDE SEQUENCE [LARGE SCALE GENOMIC DNA]</scope>
    <source>
        <strain evidence="4">maculatus3</strain>
    </source>
</reference>
<keyword evidence="2" id="KW-1133">Transmembrane helix</keyword>
<evidence type="ECO:0000256" key="2">
    <source>
        <dbReference type="SAM" id="Phobius"/>
    </source>
</evidence>
<accession>A0A182SRV4</accession>
<dbReference type="AlphaFoldDB" id="A0A182SRV4"/>
<evidence type="ECO:0000313" key="3">
    <source>
        <dbReference type="EnsemblMetazoa" id="AMAM012157-PA"/>
    </source>
</evidence>
<proteinExistence type="predicted"/>
<evidence type="ECO:0000256" key="1">
    <source>
        <dbReference type="SAM" id="MobiDB-lite"/>
    </source>
</evidence>
<keyword evidence="4" id="KW-1185">Reference proteome</keyword>
<organism evidence="3 4">
    <name type="scientific">Anopheles maculatus</name>
    <dbReference type="NCBI Taxonomy" id="74869"/>
    <lineage>
        <taxon>Eukaryota</taxon>
        <taxon>Metazoa</taxon>
        <taxon>Ecdysozoa</taxon>
        <taxon>Arthropoda</taxon>
        <taxon>Hexapoda</taxon>
        <taxon>Insecta</taxon>
        <taxon>Pterygota</taxon>
        <taxon>Neoptera</taxon>
        <taxon>Endopterygota</taxon>
        <taxon>Diptera</taxon>
        <taxon>Nematocera</taxon>
        <taxon>Culicoidea</taxon>
        <taxon>Culicidae</taxon>
        <taxon>Anophelinae</taxon>
        <taxon>Anopheles</taxon>
        <taxon>Anopheles maculatus group</taxon>
    </lineage>
</organism>
<dbReference type="EnsemblMetazoa" id="AMAM012157-RA">
    <property type="protein sequence ID" value="AMAM012157-PA"/>
    <property type="gene ID" value="AMAM012157"/>
</dbReference>
<feature type="transmembrane region" description="Helical" evidence="2">
    <location>
        <begin position="51"/>
        <end position="77"/>
    </location>
</feature>